<dbReference type="CDD" id="cd18137">
    <property type="entry name" value="HLD_clamp_pol_III_gamma_tau"/>
    <property type="match status" value="1"/>
</dbReference>
<dbReference type="OrthoDB" id="9810148at2"/>
<evidence type="ECO:0000256" key="7">
    <source>
        <dbReference type="ARBA" id="ARBA00049244"/>
    </source>
</evidence>
<comment type="similarity">
    <text evidence="1 8">Belongs to the DnaX/STICHEL family.</text>
</comment>
<dbReference type="Gene3D" id="1.10.8.60">
    <property type="match status" value="1"/>
</dbReference>
<evidence type="ECO:0000256" key="5">
    <source>
        <dbReference type="ARBA" id="ARBA00022840"/>
    </source>
</evidence>
<feature type="domain" description="AAA+ ATPase" evidence="9">
    <location>
        <begin position="38"/>
        <end position="180"/>
    </location>
</feature>
<dbReference type="KEGG" id="mcol:MCOLE_v1c06920"/>
<organism evidence="10 11">
    <name type="scientific">Mesoplasma coleopterae</name>
    <dbReference type="NCBI Taxonomy" id="324078"/>
    <lineage>
        <taxon>Bacteria</taxon>
        <taxon>Bacillati</taxon>
        <taxon>Mycoplasmatota</taxon>
        <taxon>Mollicutes</taxon>
        <taxon>Entomoplasmatales</taxon>
        <taxon>Entomoplasmataceae</taxon>
        <taxon>Mesoplasma</taxon>
    </lineage>
</organism>
<evidence type="ECO:0000256" key="4">
    <source>
        <dbReference type="ARBA" id="ARBA00022833"/>
    </source>
</evidence>
<proteinExistence type="inferred from homology"/>
<dbReference type="RefSeq" id="WP_100671516.1">
    <property type="nucleotide sequence ID" value="NZ_CP022511.1"/>
</dbReference>
<keyword evidence="2" id="KW-0479">Metal-binding</keyword>
<evidence type="ECO:0000256" key="6">
    <source>
        <dbReference type="ARBA" id="ARBA00022932"/>
    </source>
</evidence>
<evidence type="ECO:0000256" key="8">
    <source>
        <dbReference type="RuleBase" id="RU364063"/>
    </source>
</evidence>
<dbReference type="GO" id="GO:0003887">
    <property type="term" value="F:DNA-directed DNA polymerase activity"/>
    <property type="evidence" value="ECO:0007669"/>
    <property type="project" value="UniProtKB-KW"/>
</dbReference>
<dbReference type="CDD" id="cd00009">
    <property type="entry name" value="AAA"/>
    <property type="match status" value="1"/>
</dbReference>
<dbReference type="InterPro" id="IPR003593">
    <property type="entry name" value="AAA+_ATPase"/>
</dbReference>
<keyword evidence="3 8" id="KW-0547">Nucleotide-binding</keyword>
<dbReference type="PANTHER" id="PTHR11669:SF0">
    <property type="entry name" value="PROTEIN STICHEL-LIKE 2"/>
    <property type="match status" value="1"/>
</dbReference>
<dbReference type="SUPFAM" id="SSF52540">
    <property type="entry name" value="P-loop containing nucleoside triphosphate hydrolases"/>
    <property type="match status" value="1"/>
</dbReference>
<dbReference type="Pfam" id="PF13177">
    <property type="entry name" value="DNA_pol3_delta2"/>
    <property type="match status" value="1"/>
</dbReference>
<dbReference type="GO" id="GO:0046872">
    <property type="term" value="F:metal ion binding"/>
    <property type="evidence" value="ECO:0007669"/>
    <property type="project" value="UniProtKB-KW"/>
</dbReference>
<evidence type="ECO:0000256" key="2">
    <source>
        <dbReference type="ARBA" id="ARBA00022723"/>
    </source>
</evidence>
<evidence type="ECO:0000259" key="9">
    <source>
        <dbReference type="SMART" id="SM00382"/>
    </source>
</evidence>
<sequence length="658" mass="75410">MEQNKALYRKYRPSNFEDIAGHQNVVEILKNELKNNKISHSFLFAGQRGTGKTSIARILAKSVNCSNLLNGLACEVCESCLASNEQRNPDIIEMDAASNNGVDEIREIKNNINSLPFIGKYKIYIIDEVHMLTKAAFNALLKTLEEPPIHAIFILATTEYAKIPATILSRCQIFNFKKIDRISLMNRLNFICENEGYKIDKDVLEEIAIISEGSLRDASNVIEQLMTVTSEHITIEDLKAVFYVATKTEKIQILVNILNNEPATIINYFEKANNQGMDFDVLTLNLIEIVKEIIEYKFTKDSNVLNILEESDLSNFSNTEVKSLFEVADNLSEAYAKTKGTSINFNYLLISVLKTLKNPVEQKIKVSETIKPIIETKDEIIAEKISEGTNIISEPFITNNLEESNSNQIEKPVEESVVETLPTQETQVLFKENIVENEESKLIVEEKNEDEITEVVVEPKVNEENFEIKTLTNLKIQLNKNLVANEEKKTYKIEISEVINLLVGASKNKREEIEAKLNSFFDADEKDNLINPELAKKYINFFNFKVIAASQNEILLRSEDFENVNNLLVTLQNEEQRELIQKEFDKLLFLPIDEEFWNEIKVTFKKLKENGQLPTYKQINYDDYFDSKKQSVVLSHFDDKTIEAASRLFNIDELEIED</sequence>
<keyword evidence="4" id="KW-0862">Zinc</keyword>
<comment type="function">
    <text evidence="8">DNA polymerase III is a complex, multichain enzyme responsible for most of the replicative synthesis in bacteria. This DNA polymerase also exhibits 3' to 5' exonuclease activity.</text>
</comment>
<keyword evidence="6 8" id="KW-0239">DNA-directed DNA polymerase</keyword>
<accession>A0A2K8P377</accession>
<gene>
    <name evidence="8 10" type="primary">dnaX</name>
    <name evidence="10" type="ORF">MCOLE_v1c06920</name>
</gene>
<dbReference type="EC" id="2.7.7.7" evidence="8"/>
<protein>
    <recommendedName>
        <fullName evidence="8">DNA polymerase III subunit gamma/tau</fullName>
        <ecNumber evidence="8">2.7.7.7</ecNumber>
    </recommendedName>
</protein>
<keyword evidence="5 8" id="KW-0067">ATP-binding</keyword>
<keyword evidence="11" id="KW-1185">Reference proteome</keyword>
<dbReference type="PANTHER" id="PTHR11669">
    <property type="entry name" value="REPLICATION FACTOR C / DNA POLYMERASE III GAMMA-TAU SUBUNIT"/>
    <property type="match status" value="1"/>
</dbReference>
<dbReference type="GO" id="GO:0006261">
    <property type="term" value="P:DNA-templated DNA replication"/>
    <property type="evidence" value="ECO:0007669"/>
    <property type="project" value="TreeGrafter"/>
</dbReference>
<keyword evidence="8" id="KW-0548">Nucleotidyltransferase</keyword>
<comment type="catalytic activity">
    <reaction evidence="7 8">
        <text>DNA(n) + a 2'-deoxyribonucleoside 5'-triphosphate = DNA(n+1) + diphosphate</text>
        <dbReference type="Rhea" id="RHEA:22508"/>
        <dbReference type="Rhea" id="RHEA-COMP:17339"/>
        <dbReference type="Rhea" id="RHEA-COMP:17340"/>
        <dbReference type="ChEBI" id="CHEBI:33019"/>
        <dbReference type="ChEBI" id="CHEBI:61560"/>
        <dbReference type="ChEBI" id="CHEBI:173112"/>
        <dbReference type="EC" id="2.7.7.7"/>
    </reaction>
</comment>
<dbReference type="AlphaFoldDB" id="A0A2K8P377"/>
<dbReference type="InterPro" id="IPR001270">
    <property type="entry name" value="ClpA/B"/>
</dbReference>
<dbReference type="InterPro" id="IPR012763">
    <property type="entry name" value="DNA_pol_III_sug/sutau_N"/>
</dbReference>
<evidence type="ECO:0000313" key="11">
    <source>
        <dbReference type="Proteomes" id="UP000232221"/>
    </source>
</evidence>
<dbReference type="Pfam" id="PF21960">
    <property type="entry name" value="RCF1-5-like_lid"/>
    <property type="match status" value="1"/>
</dbReference>
<evidence type="ECO:0000256" key="1">
    <source>
        <dbReference type="ARBA" id="ARBA00006360"/>
    </source>
</evidence>
<dbReference type="InterPro" id="IPR027417">
    <property type="entry name" value="P-loop_NTPase"/>
</dbReference>
<evidence type="ECO:0000313" key="10">
    <source>
        <dbReference type="EMBL" id="ATZ21202.1"/>
    </source>
</evidence>
<dbReference type="EMBL" id="CP024968">
    <property type="protein sequence ID" value="ATZ21202.1"/>
    <property type="molecule type" value="Genomic_DNA"/>
</dbReference>
<dbReference type="GO" id="GO:0009360">
    <property type="term" value="C:DNA polymerase III complex"/>
    <property type="evidence" value="ECO:0007669"/>
    <property type="project" value="InterPro"/>
</dbReference>
<dbReference type="GO" id="GO:0005524">
    <property type="term" value="F:ATP binding"/>
    <property type="evidence" value="ECO:0007669"/>
    <property type="project" value="UniProtKB-KW"/>
</dbReference>
<evidence type="ECO:0000256" key="3">
    <source>
        <dbReference type="ARBA" id="ARBA00022741"/>
    </source>
</evidence>
<dbReference type="NCBIfam" id="TIGR02397">
    <property type="entry name" value="dnaX_nterm"/>
    <property type="match status" value="1"/>
</dbReference>
<dbReference type="InterPro" id="IPR045085">
    <property type="entry name" value="HLD_clamp_pol_III_gamma_tau"/>
</dbReference>
<dbReference type="SMART" id="SM00382">
    <property type="entry name" value="AAA"/>
    <property type="match status" value="1"/>
</dbReference>
<dbReference type="InterPro" id="IPR050238">
    <property type="entry name" value="DNA_Rep/Repair_Clamp_Loader"/>
</dbReference>
<name>A0A2K8P377_9MOLU</name>
<dbReference type="Proteomes" id="UP000232221">
    <property type="component" value="Chromosome"/>
</dbReference>
<dbReference type="PRINTS" id="PR00300">
    <property type="entry name" value="CLPPROTEASEA"/>
</dbReference>
<dbReference type="FunFam" id="3.40.50.300:FF:000014">
    <property type="entry name" value="DNA polymerase III subunit gamma/tau"/>
    <property type="match status" value="1"/>
</dbReference>
<reference evidence="10 11" key="1">
    <citation type="submission" date="2017-11" db="EMBL/GenBank/DDBJ databases">
        <title>Genome sequence of Mesoplasma coleopterae BARC 779 (ATCC 49583).</title>
        <authorList>
            <person name="Lo W.-S."/>
            <person name="Kuo C.-H."/>
        </authorList>
    </citation>
    <scope>NUCLEOTIDE SEQUENCE [LARGE SCALE GENOMIC DNA]</scope>
    <source>
        <strain evidence="10 11">BARC 779</strain>
    </source>
</reference>
<comment type="subunit">
    <text evidence="8">DNA polymerase III contains a core (composed of alpha, epsilon and theta chains) that associates with a tau subunit. This core dimerizes to form the POLIII' complex. PolIII' associates with the gamma complex (composed of gamma, delta, delta', psi and chi chains) and with the beta chain to form the complete DNA polymerase III complex.</text>
</comment>
<keyword evidence="8" id="KW-0808">Transferase</keyword>
<keyword evidence="8" id="KW-0235">DNA replication</keyword>
<dbReference type="Gene3D" id="3.40.50.300">
    <property type="entry name" value="P-loop containing nucleotide triphosphate hydrolases"/>
    <property type="match status" value="1"/>
</dbReference>